<dbReference type="InterPro" id="IPR004682">
    <property type="entry name" value="TRAP_DctP"/>
</dbReference>
<evidence type="ECO:0000256" key="5">
    <source>
        <dbReference type="SAM" id="SignalP"/>
    </source>
</evidence>
<keyword evidence="3 5" id="KW-0732">Signal</keyword>
<organism evidence="6 7">
    <name type="scientific">[Clostridium] symbiosum ATCC 14940</name>
    <dbReference type="NCBI Taxonomy" id="411472"/>
    <lineage>
        <taxon>Bacteria</taxon>
        <taxon>Bacillati</taxon>
        <taxon>Bacillota</taxon>
        <taxon>Clostridia</taxon>
        <taxon>Lachnospirales</taxon>
        <taxon>Lachnospiraceae</taxon>
        <taxon>Otoolea</taxon>
    </lineage>
</organism>
<feature type="compositionally biased region" description="Basic and acidic residues" evidence="4">
    <location>
        <begin position="36"/>
        <end position="48"/>
    </location>
</feature>
<dbReference type="Gene3D" id="3.40.190.170">
    <property type="entry name" value="Bacterial extracellular solute-binding protein, family 7"/>
    <property type="match status" value="1"/>
</dbReference>
<keyword evidence="2" id="KW-0813">Transport</keyword>
<dbReference type="EMBL" id="AWSU01000003">
    <property type="protein sequence ID" value="ERI80746.1"/>
    <property type="molecule type" value="Genomic_DNA"/>
</dbReference>
<dbReference type="PIRSF" id="PIRSF006470">
    <property type="entry name" value="DctB"/>
    <property type="match status" value="1"/>
</dbReference>
<dbReference type="PANTHER" id="PTHR33376">
    <property type="match status" value="1"/>
</dbReference>
<comment type="caution">
    <text evidence="6">The sequence shown here is derived from an EMBL/GenBank/DDBJ whole genome shotgun (WGS) entry which is preliminary data.</text>
</comment>
<comment type="similarity">
    <text evidence="1">Belongs to the bacterial solute-binding protein 7 family.</text>
</comment>
<dbReference type="NCBIfam" id="TIGR00787">
    <property type="entry name" value="dctP"/>
    <property type="match status" value="1"/>
</dbReference>
<evidence type="ECO:0000256" key="3">
    <source>
        <dbReference type="ARBA" id="ARBA00022729"/>
    </source>
</evidence>
<feature type="chain" id="PRO_5044872324" evidence="5">
    <location>
        <begin position="25"/>
        <end position="365"/>
    </location>
</feature>
<protein>
    <submittedName>
        <fullName evidence="6">TRAP transporter solute receptor, DctP family</fullName>
    </submittedName>
</protein>
<dbReference type="CDD" id="cd13603">
    <property type="entry name" value="PBP2_TRAP_Siap_TeaA_like"/>
    <property type="match status" value="1"/>
</dbReference>
<dbReference type="InterPro" id="IPR018389">
    <property type="entry name" value="DctP_fam"/>
</dbReference>
<evidence type="ECO:0000313" key="6">
    <source>
        <dbReference type="EMBL" id="ERI80746.1"/>
    </source>
</evidence>
<name>A0ABC9U4L4_CLOSY</name>
<feature type="region of interest" description="Disordered" evidence="4">
    <location>
        <begin position="30"/>
        <end position="54"/>
    </location>
</feature>
<gene>
    <name evidence="6" type="ORF">CLOSYM_00019</name>
</gene>
<dbReference type="InterPro" id="IPR038404">
    <property type="entry name" value="TRAP_DctP_sf"/>
</dbReference>
<dbReference type="PROSITE" id="PS51257">
    <property type="entry name" value="PROKAR_LIPOPROTEIN"/>
    <property type="match status" value="1"/>
</dbReference>
<keyword evidence="6" id="KW-0675">Receptor</keyword>
<accession>A0ABC9U4L4</accession>
<dbReference type="Proteomes" id="UP000016491">
    <property type="component" value="Unassembled WGS sequence"/>
</dbReference>
<feature type="signal peptide" evidence="5">
    <location>
        <begin position="1"/>
        <end position="24"/>
    </location>
</feature>
<dbReference type="NCBIfam" id="NF037995">
    <property type="entry name" value="TRAP_S1"/>
    <property type="match status" value="1"/>
</dbReference>
<proteinExistence type="inferred from homology"/>
<dbReference type="AlphaFoldDB" id="A0ABC9U4L4"/>
<evidence type="ECO:0000313" key="7">
    <source>
        <dbReference type="Proteomes" id="UP000016491"/>
    </source>
</evidence>
<evidence type="ECO:0000256" key="1">
    <source>
        <dbReference type="ARBA" id="ARBA00009023"/>
    </source>
</evidence>
<dbReference type="PANTHER" id="PTHR33376:SF7">
    <property type="entry name" value="C4-DICARBOXYLATE-BINDING PROTEIN DCTB"/>
    <property type="match status" value="1"/>
</dbReference>
<dbReference type="Pfam" id="PF03480">
    <property type="entry name" value="DctP"/>
    <property type="match status" value="1"/>
</dbReference>
<evidence type="ECO:0000256" key="2">
    <source>
        <dbReference type="ARBA" id="ARBA00022448"/>
    </source>
</evidence>
<sequence length="365" mass="39196">MKEERFMKKWVSGILLCAAAVSLAACGNKNASSGEGTEKAAEAGESRDSLGGQQENAANASKVYQIGFTTAAVEDDPYYVFAKNFSDIVAERTGGGIRIDVMGGGQLGQEGEMFSGMQMGTTDMAVMTNAYASGYVPASGLFDLPFIFKDNETAANILDGEIGQSILKEYDNYGVKALGWGEGGFRHLVTLNKAVREPADMKGLKIRCMETETYLATYAALGVNAVPMAWSETITGLQQGTIDGLDIPVSVTYSNGFPDIAKYLNMTGHFYSPLLICVSGEVFDALSPEEQQILSEAAVEAGKACRENNARVEEQMLSEMEEQGMTVVRDVDLAAFREVLGDFYESRKEAIGGSYVDDLMAALGE</sequence>
<reference evidence="6 7" key="1">
    <citation type="submission" date="2013-07" db="EMBL/GenBank/DDBJ databases">
        <authorList>
            <person name="Weinstock G."/>
            <person name="Sodergren E."/>
            <person name="Wylie T."/>
            <person name="Fulton L."/>
            <person name="Fulton R."/>
            <person name="Fronick C."/>
            <person name="O'Laughlin M."/>
            <person name="Godfrey J."/>
            <person name="Miner T."/>
            <person name="Herter B."/>
            <person name="Appelbaum E."/>
            <person name="Cordes M."/>
            <person name="Lek S."/>
            <person name="Wollam A."/>
            <person name="Pepin K.H."/>
            <person name="Palsikar V.B."/>
            <person name="Mitreva M."/>
            <person name="Wilson R.K."/>
        </authorList>
    </citation>
    <scope>NUCLEOTIDE SEQUENCE [LARGE SCALE GENOMIC DNA]</scope>
    <source>
        <strain evidence="6 7">ATCC 14940</strain>
    </source>
</reference>
<evidence type="ECO:0000256" key="4">
    <source>
        <dbReference type="SAM" id="MobiDB-lite"/>
    </source>
</evidence>